<dbReference type="PANTHER" id="PTHR13789:SF309">
    <property type="entry name" value="PUTATIVE (AFU_ORTHOLOGUE AFUA_6G14510)-RELATED"/>
    <property type="match status" value="1"/>
</dbReference>
<dbReference type="PANTHER" id="PTHR13789">
    <property type="entry name" value="MONOOXYGENASE"/>
    <property type="match status" value="1"/>
</dbReference>
<protein>
    <recommendedName>
        <fullName evidence="6">FAD-binding domain-containing protein</fullName>
    </recommendedName>
</protein>
<name>A0AA35PVJ7_9HYPO</name>
<proteinExistence type="inferred from homology"/>
<evidence type="ECO:0000259" key="6">
    <source>
        <dbReference type="Pfam" id="PF01494"/>
    </source>
</evidence>
<evidence type="ECO:0000256" key="5">
    <source>
        <dbReference type="ARBA" id="ARBA00023033"/>
    </source>
</evidence>
<dbReference type="Proteomes" id="UP001160390">
    <property type="component" value="Unassembled WGS sequence"/>
</dbReference>
<evidence type="ECO:0000256" key="1">
    <source>
        <dbReference type="ARBA" id="ARBA00007992"/>
    </source>
</evidence>
<dbReference type="EMBL" id="CABFNP030000386">
    <property type="protein sequence ID" value="CAI6013759.1"/>
    <property type="molecule type" value="Genomic_DNA"/>
</dbReference>
<evidence type="ECO:0000256" key="3">
    <source>
        <dbReference type="ARBA" id="ARBA00022827"/>
    </source>
</evidence>
<dbReference type="Pfam" id="PF01494">
    <property type="entry name" value="FAD_binding_3"/>
    <property type="match status" value="1"/>
</dbReference>
<dbReference type="GO" id="GO:0071949">
    <property type="term" value="F:FAD binding"/>
    <property type="evidence" value="ECO:0007669"/>
    <property type="project" value="InterPro"/>
</dbReference>
<dbReference type="InterPro" id="IPR036188">
    <property type="entry name" value="FAD/NAD-bd_sf"/>
</dbReference>
<evidence type="ECO:0000313" key="7">
    <source>
        <dbReference type="EMBL" id="CAI6013759.1"/>
    </source>
</evidence>
<evidence type="ECO:0000256" key="4">
    <source>
        <dbReference type="ARBA" id="ARBA00023002"/>
    </source>
</evidence>
<organism evidence="7 8">
    <name type="scientific">Clonostachys chloroleuca</name>
    <dbReference type="NCBI Taxonomy" id="1926264"/>
    <lineage>
        <taxon>Eukaryota</taxon>
        <taxon>Fungi</taxon>
        <taxon>Dikarya</taxon>
        <taxon>Ascomycota</taxon>
        <taxon>Pezizomycotina</taxon>
        <taxon>Sordariomycetes</taxon>
        <taxon>Hypocreomycetidae</taxon>
        <taxon>Hypocreales</taxon>
        <taxon>Bionectriaceae</taxon>
        <taxon>Clonostachys</taxon>
    </lineage>
</organism>
<keyword evidence="3" id="KW-0274">FAD</keyword>
<dbReference type="PRINTS" id="PR00420">
    <property type="entry name" value="RNGMNOXGNASE"/>
</dbReference>
<dbReference type="Gene3D" id="3.50.50.60">
    <property type="entry name" value="FAD/NAD(P)-binding domain"/>
    <property type="match status" value="1"/>
</dbReference>
<accession>A0AA35PVJ7</accession>
<comment type="similarity">
    <text evidence="1">Belongs to the paxM FAD-dependent monooxygenase family.</text>
</comment>
<evidence type="ECO:0000256" key="2">
    <source>
        <dbReference type="ARBA" id="ARBA00022630"/>
    </source>
</evidence>
<dbReference type="GO" id="GO:0004497">
    <property type="term" value="F:monooxygenase activity"/>
    <property type="evidence" value="ECO:0007669"/>
    <property type="project" value="UniProtKB-KW"/>
</dbReference>
<comment type="caution">
    <text evidence="7">The sequence shown here is derived from an EMBL/GenBank/DDBJ whole genome shotgun (WGS) entry which is preliminary data.</text>
</comment>
<gene>
    <name evidence="7" type="ORF">CCHLO57077_00018925</name>
</gene>
<dbReference type="SUPFAM" id="SSF51905">
    <property type="entry name" value="FAD/NAD(P)-binding domain"/>
    <property type="match status" value="1"/>
</dbReference>
<reference evidence="7" key="1">
    <citation type="submission" date="2023-01" db="EMBL/GenBank/DDBJ databases">
        <authorList>
            <person name="Piombo E."/>
        </authorList>
    </citation>
    <scope>NUCLEOTIDE SEQUENCE</scope>
</reference>
<sequence>MSPPVVLIIGCGIAGPVLGNFFKRKGYHPIVFEKVPELGDAGASLMLMSNGLKVLNLVGLADTLKAESTPLQELWDASDTGEVLGQSDLPKTFGDRYSQPAVGVRRTTVNLKLKNMLLDIGVDVREGWELVDIQENEDSVTAFFDGGRSVTGSFLIGCDGIRAASRSILLRNQGIAQGAPVYTGLTQTAGISVTPEPLRQISAMRNWYGDGIHVISYPVGPNHTSWAITQRETQEKEETWRPYRPDEILEQRQQLSFLLQGWDPVIRQMVNSSERIIKFGLFDRAELKPEQWHSKRCVLVGDAAHPTSPHLGQGANQALEDCFHLSHSMPFLEPGSEQYDEKLQVMGSSLWKNIFRPFAGKRQPRTSLLVRGARSQGDRRVVSGTEACRQRDSGIRAAYKDSTVLSAKFDDLLREPFQTL</sequence>
<keyword evidence="4" id="KW-0560">Oxidoreductase</keyword>
<keyword evidence="8" id="KW-1185">Reference proteome</keyword>
<dbReference type="InterPro" id="IPR002938">
    <property type="entry name" value="FAD-bd"/>
</dbReference>
<dbReference type="InterPro" id="IPR050493">
    <property type="entry name" value="FAD-dep_Monooxygenase_BioMet"/>
</dbReference>
<keyword evidence="5" id="KW-0503">Monooxygenase</keyword>
<evidence type="ECO:0000313" key="8">
    <source>
        <dbReference type="Proteomes" id="UP001160390"/>
    </source>
</evidence>
<keyword evidence="2" id="KW-0285">Flavoprotein</keyword>
<dbReference type="AlphaFoldDB" id="A0AA35PVJ7"/>
<feature type="domain" description="FAD-binding" evidence="6">
    <location>
        <begin position="6"/>
        <end position="327"/>
    </location>
</feature>